<gene>
    <name evidence="1" type="ORF">RPERSI_LOCUS33379</name>
</gene>
<keyword evidence="2" id="KW-1185">Reference proteome</keyword>
<organism evidence="1 2">
    <name type="scientific">Racocetra persica</name>
    <dbReference type="NCBI Taxonomy" id="160502"/>
    <lineage>
        <taxon>Eukaryota</taxon>
        <taxon>Fungi</taxon>
        <taxon>Fungi incertae sedis</taxon>
        <taxon>Mucoromycota</taxon>
        <taxon>Glomeromycotina</taxon>
        <taxon>Glomeromycetes</taxon>
        <taxon>Diversisporales</taxon>
        <taxon>Gigasporaceae</taxon>
        <taxon>Racocetra</taxon>
    </lineage>
</organism>
<dbReference type="EMBL" id="CAJVQC010144255">
    <property type="protein sequence ID" value="CAG8844835.1"/>
    <property type="molecule type" value="Genomic_DNA"/>
</dbReference>
<feature type="non-terminal residue" evidence="1">
    <location>
        <position position="64"/>
    </location>
</feature>
<name>A0ACA9SNT9_9GLOM</name>
<evidence type="ECO:0000313" key="1">
    <source>
        <dbReference type="EMBL" id="CAG8844835.1"/>
    </source>
</evidence>
<protein>
    <submittedName>
        <fullName evidence="1">6216_t:CDS:1</fullName>
    </submittedName>
</protein>
<comment type="caution">
    <text evidence="1">The sequence shown here is derived from an EMBL/GenBank/DDBJ whole genome shotgun (WGS) entry which is preliminary data.</text>
</comment>
<proteinExistence type="predicted"/>
<accession>A0ACA9SNT9</accession>
<feature type="non-terminal residue" evidence="1">
    <location>
        <position position="1"/>
    </location>
</feature>
<reference evidence="1" key="1">
    <citation type="submission" date="2021-06" db="EMBL/GenBank/DDBJ databases">
        <authorList>
            <person name="Kallberg Y."/>
            <person name="Tangrot J."/>
            <person name="Rosling A."/>
        </authorList>
    </citation>
    <scope>NUCLEOTIDE SEQUENCE</scope>
    <source>
        <strain evidence="1">MA461A</strain>
    </source>
</reference>
<dbReference type="Proteomes" id="UP000789920">
    <property type="component" value="Unassembled WGS sequence"/>
</dbReference>
<sequence>KDNPSKACGEYTGCVNRELFIECVEGECPCGSYCQNRRFQDANYAKVDVIFLPLKGYGLRVLEP</sequence>
<evidence type="ECO:0000313" key="2">
    <source>
        <dbReference type="Proteomes" id="UP000789920"/>
    </source>
</evidence>